<keyword evidence="3" id="KW-1185">Reference proteome</keyword>
<dbReference type="GO" id="GO:0009399">
    <property type="term" value="P:nitrogen fixation"/>
    <property type="evidence" value="ECO:0007669"/>
    <property type="project" value="InterPro"/>
</dbReference>
<dbReference type="Proteomes" id="UP000199409">
    <property type="component" value="Unassembled WGS sequence"/>
</dbReference>
<dbReference type="RefSeq" id="WP_245706365.1">
    <property type="nucleotide sequence ID" value="NZ_FNQN01000002.1"/>
</dbReference>
<protein>
    <submittedName>
        <fullName evidence="2">Uncharacterized protein</fullName>
    </submittedName>
</protein>
<dbReference type="STRING" id="37625.SAMN05660420_00824"/>
<accession>A0A1H3X4T6</accession>
<dbReference type="HAMAP" id="MF_02117">
    <property type="entry name" value="CowN"/>
    <property type="match status" value="1"/>
</dbReference>
<evidence type="ECO:0000313" key="3">
    <source>
        <dbReference type="Proteomes" id="UP000199409"/>
    </source>
</evidence>
<proteinExistence type="inferred from homology"/>
<gene>
    <name evidence="2" type="ORF">SAMN05660420_00824</name>
</gene>
<dbReference type="EMBL" id="FNQN01000002">
    <property type="protein sequence ID" value="SDZ94415.1"/>
    <property type="molecule type" value="Genomic_DNA"/>
</dbReference>
<dbReference type="Pfam" id="PF20543">
    <property type="entry name" value="CowN"/>
    <property type="match status" value="1"/>
</dbReference>
<name>A0A1H3X4T6_9BACT</name>
<organism evidence="2 3">
    <name type="scientific">Desulfuromusa kysingii</name>
    <dbReference type="NCBI Taxonomy" id="37625"/>
    <lineage>
        <taxon>Bacteria</taxon>
        <taxon>Pseudomonadati</taxon>
        <taxon>Thermodesulfobacteriota</taxon>
        <taxon>Desulfuromonadia</taxon>
        <taxon>Desulfuromonadales</taxon>
        <taxon>Geopsychrobacteraceae</taxon>
        <taxon>Desulfuromusa</taxon>
    </lineage>
</organism>
<evidence type="ECO:0000256" key="1">
    <source>
        <dbReference type="ARBA" id="ARBA00023231"/>
    </source>
</evidence>
<sequence length="112" mass="13043">MLVTNCNSLFIEKEAIDYMSVKSDRYVSYKGIECEKNAAKLVALLRRHIDDPDKNNAFWDKFKGLLADSENGTGKDYLFLIHSYINNIQELFELYEDEEALKLLHQIEVECC</sequence>
<dbReference type="NCBIfam" id="NF033689">
    <property type="entry name" value="N2Fix_CO_CowN"/>
    <property type="match status" value="1"/>
</dbReference>
<dbReference type="InterPro" id="IPR024899">
    <property type="entry name" value="CowN"/>
</dbReference>
<evidence type="ECO:0000313" key="2">
    <source>
        <dbReference type="EMBL" id="SDZ94415.1"/>
    </source>
</evidence>
<keyword evidence="1" id="KW-0535">Nitrogen fixation</keyword>
<dbReference type="AlphaFoldDB" id="A0A1H3X4T6"/>
<reference evidence="2 3" key="1">
    <citation type="submission" date="2016-10" db="EMBL/GenBank/DDBJ databases">
        <authorList>
            <person name="de Groot N.N."/>
        </authorList>
    </citation>
    <scope>NUCLEOTIDE SEQUENCE [LARGE SCALE GENOMIC DNA]</scope>
    <source>
        <strain evidence="2 3">DSM 7343</strain>
    </source>
</reference>